<dbReference type="Proteomes" id="UP000203997">
    <property type="component" value="Segment"/>
</dbReference>
<keyword evidence="2" id="KW-1185">Reference proteome</keyword>
<dbReference type="RefSeq" id="NP_047770.1">
    <property type="nucleotide sequence ID" value="NC_001973.1"/>
</dbReference>
<dbReference type="GeneID" id="1488574"/>
<name>Q9YMJ4_NPVLD</name>
<protein>
    <submittedName>
        <fullName evidence="1">LdOrf-133 peptide</fullName>
    </submittedName>
</protein>
<evidence type="ECO:0000313" key="1">
    <source>
        <dbReference type="EMBL" id="AAC70319.1"/>
    </source>
</evidence>
<organismHost>
    <name type="scientific">Lepidoptera</name>
    <name type="common">moths &amp; butterflies</name>
    <dbReference type="NCBI Taxonomy" id="7088"/>
</organismHost>
<dbReference type="EMBL" id="AF081810">
    <property type="protein sequence ID" value="AAC70319.1"/>
    <property type="molecule type" value="Genomic_DNA"/>
</dbReference>
<reference evidence="1 2" key="1">
    <citation type="journal article" date="1999" name="Virology">
        <title>Sequence and analysis of the genome of a baculovirus pathogenic for Lymantria dispar.</title>
        <authorList>
            <person name="Kuzio J."/>
            <person name="Pearson M.N."/>
            <person name="Harwood S.H."/>
            <person name="Funk C.J."/>
            <person name="Evans J.T."/>
            <person name="Slavicek J.M."/>
            <person name="Rohrmann G.F."/>
        </authorList>
    </citation>
    <scope>NUCLEOTIDE SEQUENCE [LARGE SCALE GENOMIC DNA]</scope>
</reference>
<evidence type="ECO:0000313" key="2">
    <source>
        <dbReference type="Proteomes" id="UP000203997"/>
    </source>
</evidence>
<dbReference type="KEGG" id="vg:1488574"/>
<organism evidence="1 2">
    <name type="scientific">Lymantria dispar multicapsid nuclear polyhedrosis virus</name>
    <name type="common">LdMNPV</name>
    <dbReference type="NCBI Taxonomy" id="10449"/>
    <lineage>
        <taxon>Viruses</taxon>
        <taxon>Viruses incertae sedis</taxon>
        <taxon>Naldaviricetes</taxon>
        <taxon>Lefavirales</taxon>
        <taxon>Baculoviridae</taxon>
        <taxon>Alphabaculovirus</taxon>
        <taxon>Alphabaculovirus lydisparis</taxon>
    </lineage>
</organism>
<dbReference type="PIR" id="T30483">
    <property type="entry name" value="T30483"/>
</dbReference>
<proteinExistence type="predicted"/>
<accession>Q9YMJ4</accession>
<sequence>MSANGSTAWPCAPNSRSSRLELFGSAFRLSVFISSLKIKVETQSMQNYVIVFNK</sequence>